<comment type="caution">
    <text evidence="1">The sequence shown here is derived from an EMBL/GenBank/DDBJ whole genome shotgun (WGS) entry which is preliminary data.</text>
</comment>
<gene>
    <name evidence="1" type="ORF">SAY86_027237</name>
</gene>
<dbReference type="AlphaFoldDB" id="A0AAN7KU08"/>
<dbReference type="PANTHER" id="PTHR45752:SF187">
    <property type="entry name" value="LEUCINE-RICH REPEAT AND IQ DOMAIN-CONTAINING PROTEIN 4"/>
    <property type="match status" value="1"/>
</dbReference>
<dbReference type="PRINTS" id="PR00019">
    <property type="entry name" value="LEURICHRPT"/>
</dbReference>
<organism evidence="1 2">
    <name type="scientific">Trapa natans</name>
    <name type="common">Water chestnut</name>
    <dbReference type="NCBI Taxonomy" id="22666"/>
    <lineage>
        <taxon>Eukaryota</taxon>
        <taxon>Viridiplantae</taxon>
        <taxon>Streptophyta</taxon>
        <taxon>Embryophyta</taxon>
        <taxon>Tracheophyta</taxon>
        <taxon>Spermatophyta</taxon>
        <taxon>Magnoliopsida</taxon>
        <taxon>eudicotyledons</taxon>
        <taxon>Gunneridae</taxon>
        <taxon>Pentapetalae</taxon>
        <taxon>rosids</taxon>
        <taxon>malvids</taxon>
        <taxon>Myrtales</taxon>
        <taxon>Lythraceae</taxon>
        <taxon>Trapa</taxon>
    </lineage>
</organism>
<proteinExistence type="predicted"/>
<evidence type="ECO:0000313" key="1">
    <source>
        <dbReference type="EMBL" id="KAK4769087.1"/>
    </source>
</evidence>
<protein>
    <submittedName>
        <fullName evidence="1">Uncharacterized protein</fullName>
    </submittedName>
</protein>
<dbReference type="PANTHER" id="PTHR45752">
    <property type="entry name" value="LEUCINE-RICH REPEAT-CONTAINING"/>
    <property type="match status" value="1"/>
</dbReference>
<dbReference type="Gene3D" id="3.80.10.10">
    <property type="entry name" value="Ribonuclease Inhibitor"/>
    <property type="match status" value="1"/>
</dbReference>
<dbReference type="EMBL" id="JAXQNO010000021">
    <property type="protein sequence ID" value="KAK4769087.1"/>
    <property type="molecule type" value="Genomic_DNA"/>
</dbReference>
<dbReference type="PROSITE" id="PS51450">
    <property type="entry name" value="LRR"/>
    <property type="match status" value="2"/>
</dbReference>
<name>A0AAN7KU08_TRANT</name>
<accession>A0AAN7KU08</accession>
<dbReference type="InterPro" id="IPR050715">
    <property type="entry name" value="LRR-SigEffector_domain"/>
</dbReference>
<sequence length="261" mass="29561">MIGRSMQPYYPICLSKTLLLWITPTIPPVATFQDDCWRKGMASWQCGPSLNLVDSFAEERRVGGGASSSMYRGRAWSFPFSGGRIRRLDLYLYKNEFNFLPRWVGQLQGLKTLKFFANEVNLFPAEFADLVSLERLHVKIPPPGLEGLALHKLRGLKELELSKGLPWPCVFPLMSEIAQLKCLIKLSVCHFSIRCLPPEIGCLNKLEYLDLSFNKMKSLPNEITSLSTLISLNVSHNKLLELPCDLAFLQQMETLDLPKIG</sequence>
<reference evidence="1 2" key="1">
    <citation type="journal article" date="2023" name="Hortic Res">
        <title>Pangenome of water caltrop reveals structural variations and asymmetric subgenome divergence after allopolyploidization.</title>
        <authorList>
            <person name="Zhang X."/>
            <person name="Chen Y."/>
            <person name="Wang L."/>
            <person name="Yuan Y."/>
            <person name="Fang M."/>
            <person name="Shi L."/>
            <person name="Lu R."/>
            <person name="Comes H.P."/>
            <person name="Ma Y."/>
            <person name="Chen Y."/>
            <person name="Huang G."/>
            <person name="Zhou Y."/>
            <person name="Zheng Z."/>
            <person name="Qiu Y."/>
        </authorList>
    </citation>
    <scope>NUCLEOTIDE SEQUENCE [LARGE SCALE GENOMIC DNA]</scope>
    <source>
        <strain evidence="1">F231</strain>
    </source>
</reference>
<dbReference type="InterPro" id="IPR032675">
    <property type="entry name" value="LRR_dom_sf"/>
</dbReference>
<dbReference type="Proteomes" id="UP001346149">
    <property type="component" value="Unassembled WGS sequence"/>
</dbReference>
<dbReference type="SUPFAM" id="SSF52047">
    <property type="entry name" value="RNI-like"/>
    <property type="match status" value="1"/>
</dbReference>
<dbReference type="InterPro" id="IPR001611">
    <property type="entry name" value="Leu-rich_rpt"/>
</dbReference>
<keyword evidence="2" id="KW-1185">Reference proteome</keyword>
<evidence type="ECO:0000313" key="2">
    <source>
        <dbReference type="Proteomes" id="UP001346149"/>
    </source>
</evidence>